<reference evidence="3 4" key="1">
    <citation type="journal article" date="2016" name="Front. Microbiol.">
        <title>Fuerstia marisgermanicae gen. nov., sp. nov., an Unusual Member of the Phylum Planctomycetes from the German Wadden Sea.</title>
        <authorList>
            <person name="Kohn T."/>
            <person name="Heuer A."/>
            <person name="Jogler M."/>
            <person name="Vollmers J."/>
            <person name="Boedeker C."/>
            <person name="Bunk B."/>
            <person name="Rast P."/>
            <person name="Borchert D."/>
            <person name="Glockner I."/>
            <person name="Freese H.M."/>
            <person name="Klenk H.P."/>
            <person name="Overmann J."/>
            <person name="Kaster A.K."/>
            <person name="Rohde M."/>
            <person name="Wiegand S."/>
            <person name="Jogler C."/>
        </authorList>
    </citation>
    <scope>NUCLEOTIDE SEQUENCE [LARGE SCALE GENOMIC DNA]</scope>
    <source>
        <strain evidence="3 4">NH11</strain>
    </source>
</reference>
<dbReference type="KEGG" id="fmr:Fuma_05195"/>
<keyword evidence="2" id="KW-0472">Membrane</keyword>
<feature type="transmembrane region" description="Helical" evidence="2">
    <location>
        <begin position="998"/>
        <end position="1015"/>
    </location>
</feature>
<keyword evidence="2" id="KW-0812">Transmembrane</keyword>
<evidence type="ECO:0000256" key="1">
    <source>
        <dbReference type="SAM" id="MobiDB-lite"/>
    </source>
</evidence>
<dbReference type="STRING" id="1891926.Fuma_05195"/>
<name>A0A1P8WN95_9PLAN</name>
<keyword evidence="2" id="KW-1133">Transmembrane helix</keyword>
<dbReference type="Proteomes" id="UP000187735">
    <property type="component" value="Chromosome"/>
</dbReference>
<evidence type="ECO:0000313" key="3">
    <source>
        <dbReference type="EMBL" id="APZ95536.1"/>
    </source>
</evidence>
<dbReference type="AlphaFoldDB" id="A0A1P8WN95"/>
<feature type="transmembrane region" description="Helical" evidence="2">
    <location>
        <begin position="1022"/>
        <end position="1040"/>
    </location>
</feature>
<proteinExistence type="predicted"/>
<evidence type="ECO:0000256" key="2">
    <source>
        <dbReference type="SAM" id="Phobius"/>
    </source>
</evidence>
<accession>A0A1P8WN95</accession>
<feature type="transmembrane region" description="Helical" evidence="2">
    <location>
        <begin position="1046"/>
        <end position="1064"/>
    </location>
</feature>
<dbReference type="EMBL" id="CP017641">
    <property type="protein sequence ID" value="APZ95536.1"/>
    <property type="molecule type" value="Genomic_DNA"/>
</dbReference>
<keyword evidence="4" id="KW-1185">Reference proteome</keyword>
<protein>
    <submittedName>
        <fullName evidence="3">Uncharacterized protein</fullName>
    </submittedName>
</protein>
<gene>
    <name evidence="3" type="ORF">Fuma_05195</name>
</gene>
<feature type="region of interest" description="Disordered" evidence="1">
    <location>
        <begin position="1096"/>
        <end position="1119"/>
    </location>
</feature>
<sequence length="1119" mass="121897">MPFWSNHLLRRFAGALCVIFVCTGVLSGRVALSQESPNANSDNEPAAPMPGFIESLKPGSSTVIYKDPTSGEVIALPGFSDEILKEVQKRALLQNAVQLYELQELKIEGTVKGDFVELQVKLSVDVRQDQEWVEVPVGFNGYQLTDIRYTPNIFQGKAQPEKTRLPFKSWMFYGKGTHHLTLNLIGSVRVSSNGRRRLRLDAPSATISHLLLNLSDQVDAAELSSDQPSQLKTDPETGTSVFETWGLSETTDISWTPTPRDAGMAVTVQATAAAKMELDLATASLVIDQPLSITGGSIDRLKIKLPPGFGTVAINGRNADDEEIAKPVDQPDEGSVVLEFTAPVTGAIVLHYDLALNNVLSADELSIQLPDIDRVANESGDIEIYAPLGLEVVPERPGTRDVRQKRVETSRGPRTAVFGYRLLSSESVLRMKVSETEASFIVVPHISFETEGSNILMTARFSINMVSGSLNEMNIVWPGYSKDRWTILSGDTRLIDGDSSETLAGFPSPDVPDTYTVSFGPERISGQFEIEIQAFRARNSTQDAEGFSIVLPDIVSPTPHTTIVSLIESDEFSMSVSPQDSQSTFPLLPSSRWPESLKQRNVPLTARLVDATEQAVQIRITPQKPEVKVSVKAAISVRQESVYVRQQLTFDVRHRDLSEIRLSVPGVNPSVRFGDSEETLQRLSVEGSDITYALPEPVRDIFHLQIDYYWPPDSLQAKAALLPLVLPSSTEQELTEIVIGTNEPESIVVDRSADWGRIYSEEFSAAWVSDTRQATVAVNLRHSLQNSNDNKPRFLVLKSAVQGSELVTAITGVYQQPVKRALFSLPKGVVAEEGFLGGEQAFIDNVSPSDDGNSVIQVRSEVAHRPEQPRTITLIVRQPFQRRSPMLSLWRPQVPEIVGMNQDCNVIWILNQSPSESTMYYGRHMTDLATLTDVRLLGHSNAGVKEAVTALLSPYQTDIFSSVMELIGSAADATSDNQILAGPLLRDAPVLISVSRSVTLLLAAAVGLLVYFSFLKLSPIPLMTSTAIVTAAATALVAVVPGPAQLILIRLVPGAVIALVAALLQRGINRRADITPLSPEEYDHSTIFTVEKPAITSDGRQGSTASGAIPSAASGLSVS</sequence>
<evidence type="ECO:0000313" key="4">
    <source>
        <dbReference type="Proteomes" id="UP000187735"/>
    </source>
</evidence>
<organism evidence="3 4">
    <name type="scientific">Fuerstiella marisgermanici</name>
    <dbReference type="NCBI Taxonomy" id="1891926"/>
    <lineage>
        <taxon>Bacteria</taxon>
        <taxon>Pseudomonadati</taxon>
        <taxon>Planctomycetota</taxon>
        <taxon>Planctomycetia</taxon>
        <taxon>Planctomycetales</taxon>
        <taxon>Planctomycetaceae</taxon>
        <taxon>Fuerstiella</taxon>
    </lineage>
</organism>